<gene>
    <name evidence="1" type="ORF">Gxy13693_098_001</name>
</gene>
<dbReference type="SUPFAM" id="SSF47413">
    <property type="entry name" value="lambda repressor-like DNA-binding domains"/>
    <property type="match status" value="1"/>
</dbReference>
<protein>
    <recommendedName>
        <fullName evidence="3">Transcriptional regulator XRE</fullName>
    </recommendedName>
</protein>
<dbReference type="GO" id="GO:0003677">
    <property type="term" value="F:DNA binding"/>
    <property type="evidence" value="ECO:0007669"/>
    <property type="project" value="InterPro"/>
</dbReference>
<comment type="caution">
    <text evidence="1">The sequence shown here is derived from an EMBL/GenBank/DDBJ whole genome shotgun (WGS) entry which is preliminary data.</text>
</comment>
<name>A0A0D6QDJ0_KOMXY</name>
<organism evidence="1 2">
    <name type="scientific">Komagataeibacter xylinus NBRC 13693</name>
    <dbReference type="NCBI Taxonomy" id="1234668"/>
    <lineage>
        <taxon>Bacteria</taxon>
        <taxon>Pseudomonadati</taxon>
        <taxon>Pseudomonadota</taxon>
        <taxon>Alphaproteobacteria</taxon>
        <taxon>Acetobacterales</taxon>
        <taxon>Acetobacteraceae</taxon>
        <taxon>Komagataeibacter</taxon>
    </lineage>
</organism>
<evidence type="ECO:0008006" key="3">
    <source>
        <dbReference type="Google" id="ProtNLM"/>
    </source>
</evidence>
<evidence type="ECO:0000313" key="1">
    <source>
        <dbReference type="EMBL" id="GAO01056.1"/>
    </source>
</evidence>
<proteinExistence type="predicted"/>
<reference evidence="1 2" key="1">
    <citation type="submission" date="2012-11" db="EMBL/GenBank/DDBJ databases">
        <title>Whole genome sequence of Gluconacetobacter xylinus NBRC 13693.</title>
        <authorList>
            <person name="Azuma Y."/>
            <person name="Higashiura N."/>
            <person name="Hirakawa H."/>
            <person name="Matsushita K."/>
        </authorList>
    </citation>
    <scope>NUCLEOTIDE SEQUENCE [LARGE SCALE GENOMIC DNA]</scope>
    <source>
        <strain evidence="1 2">NBRC 13693</strain>
    </source>
</reference>
<sequence>MKSSLKAEFARLGPVRAISRVRSGSRARFALTLTREGWPDLNSIAVTMALSRRGLTMLAAKKTVEDLIRQSSEQAEGHAIVLLPMTDTIEAVISDLAKAGIRAIHVDHKADVDVALIRRRLKLSRRQFALWYGLEEETIKGWESGERTPDTAAKSYLRAISNRPEAVREAYAHTE</sequence>
<evidence type="ECO:0000313" key="2">
    <source>
        <dbReference type="Proteomes" id="UP000032683"/>
    </source>
</evidence>
<dbReference type="InterPro" id="IPR010982">
    <property type="entry name" value="Lambda_DNA-bd_dom_sf"/>
</dbReference>
<dbReference type="EMBL" id="BANJ01000098">
    <property type="protein sequence ID" value="GAO01056.1"/>
    <property type="molecule type" value="Genomic_DNA"/>
</dbReference>
<dbReference type="Proteomes" id="UP000032683">
    <property type="component" value="Unassembled WGS sequence"/>
</dbReference>
<accession>A0A0D6QDJ0</accession>
<dbReference type="Gene3D" id="1.10.260.40">
    <property type="entry name" value="lambda repressor-like DNA-binding domains"/>
    <property type="match status" value="1"/>
</dbReference>
<dbReference type="AlphaFoldDB" id="A0A0D6QDJ0"/>